<dbReference type="InterPro" id="IPR013763">
    <property type="entry name" value="Cyclin-like_dom"/>
</dbReference>
<dbReference type="Pfam" id="PF00134">
    <property type="entry name" value="Cyclin_N"/>
    <property type="match status" value="1"/>
</dbReference>
<dbReference type="FunFam" id="1.10.472.10:FF:000040">
    <property type="entry name" value="D6-type cyclin"/>
    <property type="match status" value="1"/>
</dbReference>
<dbReference type="InterPro" id="IPR006671">
    <property type="entry name" value="Cyclin_N"/>
</dbReference>
<accession>A0AAD4P1F1</accession>
<evidence type="ECO:0000313" key="9">
    <source>
        <dbReference type="EMBL" id="KAH6822610.1"/>
    </source>
</evidence>
<keyword evidence="3 5" id="KW-0195">Cyclin</keyword>
<dbReference type="InterPro" id="IPR048258">
    <property type="entry name" value="Cyclins_cyclin-box"/>
</dbReference>
<dbReference type="InterPro" id="IPR036915">
    <property type="entry name" value="Cyclin-like_sf"/>
</dbReference>
<dbReference type="CDD" id="cd20543">
    <property type="entry name" value="CYCLIN_AtCycD-like_rpt1"/>
    <property type="match status" value="1"/>
</dbReference>
<keyword evidence="2" id="KW-0132">Cell division</keyword>
<comment type="similarity">
    <text evidence="1">Belongs to the cyclin family. Cyclin D subfamily.</text>
</comment>
<evidence type="ECO:0000256" key="2">
    <source>
        <dbReference type="ARBA" id="ARBA00022618"/>
    </source>
</evidence>
<evidence type="ECO:0000256" key="6">
    <source>
        <dbReference type="SAM" id="MobiDB-lite"/>
    </source>
</evidence>
<dbReference type="InterPro" id="IPR004367">
    <property type="entry name" value="Cyclin_C-dom"/>
</dbReference>
<feature type="domain" description="Cyclin C-terminal" evidence="8">
    <location>
        <begin position="216"/>
        <end position="325"/>
    </location>
</feature>
<dbReference type="PROSITE" id="PS00292">
    <property type="entry name" value="CYCLINS"/>
    <property type="match status" value="1"/>
</dbReference>
<evidence type="ECO:0000259" key="8">
    <source>
        <dbReference type="SMART" id="SM01332"/>
    </source>
</evidence>
<evidence type="ECO:0000256" key="1">
    <source>
        <dbReference type="ARBA" id="ARBA00009065"/>
    </source>
</evidence>
<proteinExistence type="inferred from homology"/>
<keyword evidence="4" id="KW-0131">Cell cycle</keyword>
<evidence type="ECO:0008006" key="11">
    <source>
        <dbReference type="Google" id="ProtNLM"/>
    </source>
</evidence>
<evidence type="ECO:0000313" key="10">
    <source>
        <dbReference type="Proteomes" id="UP001190926"/>
    </source>
</evidence>
<feature type="domain" description="Cyclin-like" evidence="7">
    <location>
        <begin position="113"/>
        <end position="207"/>
    </location>
</feature>
<evidence type="ECO:0000259" key="7">
    <source>
        <dbReference type="SMART" id="SM00385"/>
    </source>
</evidence>
<dbReference type="GO" id="GO:0051301">
    <property type="term" value="P:cell division"/>
    <property type="evidence" value="ECO:0007669"/>
    <property type="project" value="UniProtKB-KW"/>
</dbReference>
<dbReference type="EMBL" id="SDAM02001264">
    <property type="protein sequence ID" value="KAH6822610.1"/>
    <property type="molecule type" value="Genomic_DNA"/>
</dbReference>
<dbReference type="CDD" id="cd20544">
    <property type="entry name" value="CYCLIN_AtCycD-like_rpt2"/>
    <property type="match status" value="1"/>
</dbReference>
<dbReference type="PANTHER" id="PTHR10177">
    <property type="entry name" value="CYCLINS"/>
    <property type="match status" value="1"/>
</dbReference>
<name>A0AAD4P1F1_PERFH</name>
<keyword evidence="10" id="KW-1185">Reference proteome</keyword>
<dbReference type="AlphaFoldDB" id="A0AAD4P1F1"/>
<dbReference type="Pfam" id="PF02984">
    <property type="entry name" value="Cyclin_C"/>
    <property type="match status" value="1"/>
</dbReference>
<evidence type="ECO:0000256" key="3">
    <source>
        <dbReference type="ARBA" id="ARBA00023127"/>
    </source>
</evidence>
<evidence type="ECO:0000256" key="4">
    <source>
        <dbReference type="ARBA" id="ARBA00023306"/>
    </source>
</evidence>
<gene>
    <name evidence="9" type="ORF">C2S53_019770</name>
</gene>
<reference evidence="9 10" key="1">
    <citation type="journal article" date="2021" name="Nat. Commun.">
        <title>Incipient diploidization of the medicinal plant Perilla within 10,000 years.</title>
        <authorList>
            <person name="Zhang Y."/>
            <person name="Shen Q."/>
            <person name="Leng L."/>
            <person name="Zhang D."/>
            <person name="Chen S."/>
            <person name="Shi Y."/>
            <person name="Ning Z."/>
            <person name="Chen S."/>
        </authorList>
    </citation>
    <scope>NUCLEOTIDE SEQUENCE [LARGE SCALE GENOMIC DNA]</scope>
    <source>
        <strain evidence="10">cv. PC099</strain>
    </source>
</reference>
<feature type="compositionally biased region" description="Low complexity" evidence="6">
    <location>
        <begin position="348"/>
        <end position="357"/>
    </location>
</feature>
<dbReference type="Gene3D" id="1.10.472.10">
    <property type="entry name" value="Cyclin-like"/>
    <property type="match status" value="2"/>
</dbReference>
<dbReference type="FunFam" id="1.10.472.10:FF:000060">
    <property type="entry name" value="D6-type cyclin"/>
    <property type="match status" value="1"/>
</dbReference>
<organism evidence="9 10">
    <name type="scientific">Perilla frutescens var. hirtella</name>
    <name type="common">Perilla citriodora</name>
    <name type="synonym">Perilla setoyensis</name>
    <dbReference type="NCBI Taxonomy" id="608512"/>
    <lineage>
        <taxon>Eukaryota</taxon>
        <taxon>Viridiplantae</taxon>
        <taxon>Streptophyta</taxon>
        <taxon>Embryophyta</taxon>
        <taxon>Tracheophyta</taxon>
        <taxon>Spermatophyta</taxon>
        <taxon>Magnoliopsida</taxon>
        <taxon>eudicotyledons</taxon>
        <taxon>Gunneridae</taxon>
        <taxon>Pentapetalae</taxon>
        <taxon>asterids</taxon>
        <taxon>lamiids</taxon>
        <taxon>Lamiales</taxon>
        <taxon>Lamiaceae</taxon>
        <taxon>Nepetoideae</taxon>
        <taxon>Elsholtzieae</taxon>
        <taxon>Perilla</taxon>
    </lineage>
</organism>
<evidence type="ECO:0000256" key="5">
    <source>
        <dbReference type="RuleBase" id="RU000383"/>
    </source>
</evidence>
<protein>
    <recommendedName>
        <fullName evidence="11">Cyclin N-terminal domain-containing protein</fullName>
    </recommendedName>
</protein>
<feature type="region of interest" description="Disordered" evidence="6">
    <location>
        <begin position="346"/>
        <end position="374"/>
    </location>
</feature>
<dbReference type="SMART" id="SM00385">
    <property type="entry name" value="CYCLIN"/>
    <property type="match status" value="1"/>
</dbReference>
<comment type="caution">
    <text evidence="9">The sequence shown here is derived from an EMBL/GenBank/DDBJ whole genome shotgun (WGS) entry which is preliminary data.</text>
</comment>
<dbReference type="SMART" id="SM01332">
    <property type="entry name" value="Cyclin_C"/>
    <property type="match status" value="1"/>
</dbReference>
<sequence>MADNNVFDSASTDLFCNEETKAFCFNDDDYDDDDGLLQPFSHQSIRKRSGDQKDVIFSNGGSDSEALIHFPCLSEECICYMLEREREHLPRDDYLTRLRNGELDIGLRREALDWMFKACAHFSFGEMCLYSAISYFDRFLSIYELPLSSQERGGKNWAVRLVAVSCLSLAAKIEEVNVPSTLDLQAGVPKLLFEGKTIQRMEILVLNSLNWRIKAYTPCNFIDYYLRKMNEGEFLTMPVISRSLRIILNTIKGIEFLEFKPSEIAAAVALYVSGEMQAMDIDKTLPCLIGVEKGRVVKCLELIQDLSSIRRTTTTIATATTISIPHSPNGVLDAACLSYKSDETTVGSCPSSSQSSPVTKRRKLDKTTTLGGDS</sequence>
<dbReference type="Proteomes" id="UP001190926">
    <property type="component" value="Unassembled WGS sequence"/>
</dbReference>
<dbReference type="InterPro" id="IPR039361">
    <property type="entry name" value="Cyclin"/>
</dbReference>
<dbReference type="SUPFAM" id="SSF47954">
    <property type="entry name" value="Cyclin-like"/>
    <property type="match status" value="2"/>
</dbReference>